<feature type="transmembrane region" description="Helical" evidence="2">
    <location>
        <begin position="154"/>
        <end position="173"/>
    </location>
</feature>
<feature type="compositionally biased region" description="Basic residues" evidence="1">
    <location>
        <begin position="89"/>
        <end position="104"/>
    </location>
</feature>
<name>A0AAD7VF48_QUISA</name>
<evidence type="ECO:0000256" key="1">
    <source>
        <dbReference type="SAM" id="MobiDB-lite"/>
    </source>
</evidence>
<dbReference type="PANTHER" id="PTHR34188:SF21">
    <property type="entry name" value="BZIP DOMAIN-CONTAINING PROTEIN"/>
    <property type="match status" value="1"/>
</dbReference>
<sequence length="188" mass="20674">MDRIQLRGSDSFVDLEDGEILTREKDGGESLYVGGKHSNMSLGRLRSGSLAFDGSKSGSRSNKNMVDYGEDLEALAGEVRKKAVSSMGKMKKGIWKKTSSKKTSKPPLPPRAPSLDASDMLLVRKNSELSKIRRANTERLKLLKKIRVDKASSMNVNIFAMIVTILFCVIILFQEFHAGVVSIKPVAS</sequence>
<evidence type="ECO:0000313" key="3">
    <source>
        <dbReference type="EMBL" id="KAJ7973255.1"/>
    </source>
</evidence>
<evidence type="ECO:0000256" key="2">
    <source>
        <dbReference type="SAM" id="Phobius"/>
    </source>
</evidence>
<proteinExistence type="predicted"/>
<dbReference type="PANTHER" id="PTHR34188">
    <property type="entry name" value="OS01G0299500 PROTEIN"/>
    <property type="match status" value="1"/>
</dbReference>
<keyword evidence="2 3" id="KW-0812">Transmembrane</keyword>
<accession>A0AAD7VF48</accession>
<reference evidence="3" key="1">
    <citation type="journal article" date="2023" name="Science">
        <title>Elucidation of the pathway for biosynthesis of saponin adjuvants from the soapbark tree.</title>
        <authorList>
            <person name="Reed J."/>
            <person name="Orme A."/>
            <person name="El-Demerdash A."/>
            <person name="Owen C."/>
            <person name="Martin L.B.B."/>
            <person name="Misra R.C."/>
            <person name="Kikuchi S."/>
            <person name="Rejzek M."/>
            <person name="Martin A.C."/>
            <person name="Harkess A."/>
            <person name="Leebens-Mack J."/>
            <person name="Louveau T."/>
            <person name="Stephenson M.J."/>
            <person name="Osbourn A."/>
        </authorList>
    </citation>
    <scope>NUCLEOTIDE SEQUENCE</scope>
    <source>
        <strain evidence="3">S10</strain>
    </source>
</reference>
<evidence type="ECO:0000313" key="4">
    <source>
        <dbReference type="Proteomes" id="UP001163823"/>
    </source>
</evidence>
<dbReference type="Proteomes" id="UP001163823">
    <property type="component" value="Chromosome 4"/>
</dbReference>
<dbReference type="EMBL" id="JARAOO010000004">
    <property type="protein sequence ID" value="KAJ7973255.1"/>
    <property type="molecule type" value="Genomic_DNA"/>
</dbReference>
<keyword evidence="4" id="KW-1185">Reference proteome</keyword>
<gene>
    <name evidence="3" type="ORF">O6P43_011024</name>
</gene>
<feature type="region of interest" description="Disordered" evidence="1">
    <location>
        <begin position="28"/>
        <end position="47"/>
    </location>
</feature>
<organism evidence="3 4">
    <name type="scientific">Quillaja saponaria</name>
    <name type="common">Soap bark tree</name>
    <dbReference type="NCBI Taxonomy" id="32244"/>
    <lineage>
        <taxon>Eukaryota</taxon>
        <taxon>Viridiplantae</taxon>
        <taxon>Streptophyta</taxon>
        <taxon>Embryophyta</taxon>
        <taxon>Tracheophyta</taxon>
        <taxon>Spermatophyta</taxon>
        <taxon>Magnoliopsida</taxon>
        <taxon>eudicotyledons</taxon>
        <taxon>Gunneridae</taxon>
        <taxon>Pentapetalae</taxon>
        <taxon>rosids</taxon>
        <taxon>fabids</taxon>
        <taxon>Fabales</taxon>
        <taxon>Quillajaceae</taxon>
        <taxon>Quillaja</taxon>
    </lineage>
</organism>
<protein>
    <submittedName>
        <fullName evidence="3">Transmembrane protein</fullName>
    </submittedName>
</protein>
<dbReference type="KEGG" id="qsa:O6P43_011024"/>
<keyword evidence="2" id="KW-0472">Membrane</keyword>
<feature type="region of interest" description="Disordered" evidence="1">
    <location>
        <begin position="88"/>
        <end position="115"/>
    </location>
</feature>
<dbReference type="AlphaFoldDB" id="A0AAD7VF48"/>
<keyword evidence="2" id="KW-1133">Transmembrane helix</keyword>
<comment type="caution">
    <text evidence="3">The sequence shown here is derived from an EMBL/GenBank/DDBJ whole genome shotgun (WGS) entry which is preliminary data.</text>
</comment>